<evidence type="ECO:0000313" key="1">
    <source>
        <dbReference type="EMBL" id="KZX20223.1"/>
    </source>
</evidence>
<accession>A0A162F7U0</accession>
<reference evidence="1 2" key="1">
    <citation type="submission" date="2015-08" db="EMBL/GenBank/DDBJ databases">
        <title>Draft Genome Sequence of Rathayibacter sp. Strain VKM Ac-2596 Isolated from Leaf Gall Induced by Plant-Parasitic Nematodes.</title>
        <authorList>
            <person name="Vasilenko O.V."/>
            <person name="Starodumova I.P."/>
            <person name="Tarlachkov S.V."/>
            <person name="Dorofeeva L.V."/>
            <person name="Evtushenko L.I."/>
        </authorList>
    </citation>
    <scope>NUCLEOTIDE SEQUENCE [LARGE SCALE GENOMIC DNA]</scope>
    <source>
        <strain evidence="1 2">VKM Ac-2596</strain>
    </source>
</reference>
<evidence type="ECO:0000313" key="2">
    <source>
        <dbReference type="Proteomes" id="UP000076717"/>
    </source>
</evidence>
<protein>
    <submittedName>
        <fullName evidence="1">Uncharacterized protein</fullName>
    </submittedName>
</protein>
<gene>
    <name evidence="1" type="ORF">ACH61_02677</name>
</gene>
<dbReference type="Proteomes" id="UP000076717">
    <property type="component" value="Unassembled WGS sequence"/>
</dbReference>
<proteinExistence type="predicted"/>
<organism evidence="1 2">
    <name type="scientific">Rathayibacter tanaceti</name>
    <dbReference type="NCBI Taxonomy" id="1671680"/>
    <lineage>
        <taxon>Bacteria</taxon>
        <taxon>Bacillati</taxon>
        <taxon>Actinomycetota</taxon>
        <taxon>Actinomycetes</taxon>
        <taxon>Micrococcales</taxon>
        <taxon>Microbacteriaceae</taxon>
        <taxon>Rathayibacter</taxon>
    </lineage>
</organism>
<comment type="caution">
    <text evidence="1">The sequence shown here is derived from an EMBL/GenBank/DDBJ whole genome shotgun (WGS) entry which is preliminary data.</text>
</comment>
<dbReference type="EMBL" id="LIIN01000121">
    <property type="protein sequence ID" value="KZX20223.1"/>
    <property type="molecule type" value="Genomic_DNA"/>
</dbReference>
<sequence length="58" mass="5589">MTGVGSGAGATPTLWSRTAVSASARVSTAISAASSACSGTSAIRTSTVGWALESRASK</sequence>
<name>A0A162F7U0_9MICO</name>
<dbReference type="AlphaFoldDB" id="A0A162F7U0"/>
<keyword evidence="2" id="KW-1185">Reference proteome</keyword>